<dbReference type="GO" id="GO:0008137">
    <property type="term" value="F:NADH dehydrogenase (ubiquinone) activity"/>
    <property type="evidence" value="ECO:0007669"/>
    <property type="project" value="UniProtKB-EC"/>
</dbReference>
<dbReference type="PANTHER" id="PTHR11435:SF1">
    <property type="entry name" value="NADH-UBIQUINONE OXIDOREDUCTASE CHAIN 6"/>
    <property type="match status" value="1"/>
</dbReference>
<evidence type="ECO:0000256" key="16">
    <source>
        <dbReference type="SAM" id="Phobius"/>
    </source>
</evidence>
<evidence type="ECO:0000256" key="7">
    <source>
        <dbReference type="ARBA" id="ARBA00022692"/>
    </source>
</evidence>
<evidence type="ECO:0000256" key="9">
    <source>
        <dbReference type="ARBA" id="ARBA00022982"/>
    </source>
</evidence>
<feature type="transmembrane region" description="Helical" evidence="16">
    <location>
        <begin position="81"/>
        <end position="99"/>
    </location>
</feature>
<proteinExistence type="inferred from homology"/>
<evidence type="ECO:0000256" key="6">
    <source>
        <dbReference type="ARBA" id="ARBA00022660"/>
    </source>
</evidence>
<geneLocation type="mitochondrion" evidence="17"/>
<keyword evidence="9" id="KW-0249">Electron transport</keyword>
<keyword evidence="10 16" id="KW-1133">Transmembrane helix</keyword>
<evidence type="ECO:0000256" key="5">
    <source>
        <dbReference type="ARBA" id="ARBA00022448"/>
    </source>
</evidence>
<dbReference type="EMBL" id="KY069958">
    <property type="protein sequence ID" value="AVZ00750.1"/>
    <property type="molecule type" value="Genomic_DNA"/>
</dbReference>
<keyword evidence="5" id="KW-0813">Transport</keyword>
<dbReference type="PANTHER" id="PTHR11435">
    <property type="entry name" value="NADH UBIQUINONE OXIDOREDUCTASE SUBUNIT ND6"/>
    <property type="match status" value="1"/>
</dbReference>
<evidence type="ECO:0000256" key="2">
    <source>
        <dbReference type="ARBA" id="ARBA00005698"/>
    </source>
</evidence>
<dbReference type="RefSeq" id="YP_009485614.1">
    <property type="nucleotide sequence ID" value="NC_037735.1"/>
</dbReference>
<protein>
    <recommendedName>
        <fullName evidence="4">NADH-ubiquinone oxidoreductase chain 6</fullName>
        <ecNumber evidence="3">7.1.1.2</ecNumber>
    </recommendedName>
    <alternativeName>
        <fullName evidence="14">NADH dehydrogenase subunit 6</fullName>
    </alternativeName>
</protein>
<comment type="similarity">
    <text evidence="2">Belongs to the complex I subunit 6 family.</text>
</comment>
<dbReference type="InterPro" id="IPR050269">
    <property type="entry name" value="ComplexI_Subunit6"/>
</dbReference>
<gene>
    <name evidence="17" type="primary">ND6</name>
</gene>
<keyword evidence="13 16" id="KW-0472">Membrane</keyword>
<evidence type="ECO:0000256" key="13">
    <source>
        <dbReference type="ARBA" id="ARBA00023136"/>
    </source>
</evidence>
<reference evidence="17" key="1">
    <citation type="thesis" date="2017" institute="China Agricultural University">
        <title>Studies on the comparative mitochondrial genomics and phylogeny of Heteroptera (Insecta: Hemiptera).</title>
        <authorList>
            <person name="Jiang P."/>
        </authorList>
    </citation>
    <scope>NUCLEOTIDE SEQUENCE</scope>
</reference>
<dbReference type="CTD" id="4541"/>
<dbReference type="GO" id="GO:0031966">
    <property type="term" value="C:mitochondrial membrane"/>
    <property type="evidence" value="ECO:0007669"/>
    <property type="project" value="UniProtKB-SubCell"/>
</dbReference>
<dbReference type="EC" id="7.1.1.2" evidence="3"/>
<evidence type="ECO:0000256" key="3">
    <source>
        <dbReference type="ARBA" id="ARBA00012944"/>
    </source>
</evidence>
<keyword evidence="7 16" id="KW-0812">Transmembrane</keyword>
<evidence type="ECO:0000256" key="12">
    <source>
        <dbReference type="ARBA" id="ARBA00023128"/>
    </source>
</evidence>
<evidence type="ECO:0000256" key="11">
    <source>
        <dbReference type="ARBA" id="ARBA00023027"/>
    </source>
</evidence>
<evidence type="ECO:0000256" key="14">
    <source>
        <dbReference type="ARBA" id="ARBA00031019"/>
    </source>
</evidence>
<evidence type="ECO:0000256" key="4">
    <source>
        <dbReference type="ARBA" id="ARBA00021095"/>
    </source>
</evidence>
<dbReference type="AlphaFoldDB" id="A0A343W8R0"/>
<evidence type="ECO:0000256" key="10">
    <source>
        <dbReference type="ARBA" id="ARBA00022989"/>
    </source>
</evidence>
<dbReference type="GeneID" id="36937669"/>
<sequence>MLMSMMSMTISIMFVMLKHPMSMGLGLIIQTIIIAMITGMMINTFWFSYILLITMLSGALVLFIYMASIASNEKFESSTKMFLMTTSALMISSVVILLVDQLSTSSMWSTSKKNMIYNDQVMSLMKLFNMHNLFVTLTIISYLFLTMIVISNIVEVSSGPLRKKN</sequence>
<evidence type="ECO:0000313" key="17">
    <source>
        <dbReference type="EMBL" id="AVZ00750.1"/>
    </source>
</evidence>
<feature type="transmembrane region" description="Helical" evidence="16">
    <location>
        <begin position="49"/>
        <end position="69"/>
    </location>
</feature>
<keyword evidence="12 17" id="KW-0496">Mitochondrion</keyword>
<name>A0A343W8R0_9HEMI</name>
<comment type="subcellular location">
    <subcellularLocation>
        <location evidence="1">Mitochondrion membrane</location>
        <topology evidence="1">Multi-pass membrane protein</topology>
    </subcellularLocation>
</comment>
<feature type="transmembrane region" description="Helical" evidence="16">
    <location>
        <begin position="133"/>
        <end position="154"/>
    </location>
</feature>
<evidence type="ECO:0000256" key="1">
    <source>
        <dbReference type="ARBA" id="ARBA00004225"/>
    </source>
</evidence>
<evidence type="ECO:0000256" key="8">
    <source>
        <dbReference type="ARBA" id="ARBA00022967"/>
    </source>
</evidence>
<keyword evidence="11" id="KW-0520">NAD</keyword>
<keyword evidence="6" id="KW-0679">Respiratory chain</keyword>
<accession>A0A343W8R0</accession>
<evidence type="ECO:0000256" key="15">
    <source>
        <dbReference type="ARBA" id="ARBA00049551"/>
    </source>
</evidence>
<keyword evidence="8" id="KW-1278">Translocase</keyword>
<comment type="catalytic activity">
    <reaction evidence="15">
        <text>a ubiquinone + NADH + 5 H(+)(in) = a ubiquinol + NAD(+) + 4 H(+)(out)</text>
        <dbReference type="Rhea" id="RHEA:29091"/>
        <dbReference type="Rhea" id="RHEA-COMP:9565"/>
        <dbReference type="Rhea" id="RHEA-COMP:9566"/>
        <dbReference type="ChEBI" id="CHEBI:15378"/>
        <dbReference type="ChEBI" id="CHEBI:16389"/>
        <dbReference type="ChEBI" id="CHEBI:17976"/>
        <dbReference type="ChEBI" id="CHEBI:57540"/>
        <dbReference type="ChEBI" id="CHEBI:57945"/>
        <dbReference type="EC" id="7.1.1.2"/>
    </reaction>
</comment>
<organism evidence="17">
    <name type="scientific">Acanthaspis cincticrus</name>
    <dbReference type="NCBI Taxonomy" id="1911546"/>
    <lineage>
        <taxon>Eukaryota</taxon>
        <taxon>Metazoa</taxon>
        <taxon>Ecdysozoa</taxon>
        <taxon>Arthropoda</taxon>
        <taxon>Hexapoda</taxon>
        <taxon>Insecta</taxon>
        <taxon>Pterygota</taxon>
        <taxon>Neoptera</taxon>
        <taxon>Paraneoptera</taxon>
        <taxon>Hemiptera</taxon>
        <taxon>Heteroptera</taxon>
        <taxon>Panheteroptera</taxon>
        <taxon>Cimicomorpha</taxon>
        <taxon>Reduviidae</taxon>
        <taxon>Reduviinae</taxon>
        <taxon>Acanthaspis</taxon>
    </lineage>
</organism>